<dbReference type="PANTHER" id="PTHR43840:SF15">
    <property type="entry name" value="MITOCHONDRIAL METAL TRANSPORTER 1-RELATED"/>
    <property type="match status" value="1"/>
</dbReference>
<reference evidence="9 10" key="1">
    <citation type="journal article" date="2019" name="Environ. Microbiol.">
        <title>An active ?-lactamase is a part of an orchestrated cell wall stress resistance network of Bacillus subtilis and related rhizosphere species.</title>
        <authorList>
            <person name="Bucher T."/>
            <person name="Keren-Paz A."/>
            <person name="Hausser J."/>
            <person name="Olender T."/>
            <person name="Cytryn E."/>
            <person name="Kolodkin-Gal I."/>
        </authorList>
    </citation>
    <scope>NUCLEOTIDE SEQUENCE [LARGE SCALE GENOMIC DNA]</scope>
    <source>
        <strain evidence="9 10">I32</strain>
    </source>
</reference>
<dbReference type="InterPro" id="IPR050291">
    <property type="entry name" value="CDF_Transporter"/>
</dbReference>
<accession>A0A9X9A7B0</accession>
<feature type="transmembrane region" description="Helical" evidence="7">
    <location>
        <begin position="82"/>
        <end position="103"/>
    </location>
</feature>
<evidence type="ECO:0000256" key="6">
    <source>
        <dbReference type="ARBA" id="ARBA00023136"/>
    </source>
</evidence>
<dbReference type="EMBL" id="SZOH01001319">
    <property type="protein sequence ID" value="TKJ01425.1"/>
    <property type="molecule type" value="Genomic_DNA"/>
</dbReference>
<comment type="subcellular location">
    <subcellularLocation>
        <location evidence="1">Membrane</location>
        <topology evidence="1">Multi-pass membrane protein</topology>
    </subcellularLocation>
</comment>
<keyword evidence="3" id="KW-0813">Transport</keyword>
<dbReference type="Pfam" id="PF01545">
    <property type="entry name" value="Cation_efflux"/>
    <property type="match status" value="1"/>
</dbReference>
<organism evidence="9 10">
    <name type="scientific">Bacillus cereus</name>
    <dbReference type="NCBI Taxonomy" id="1396"/>
    <lineage>
        <taxon>Bacteria</taxon>
        <taxon>Bacillati</taxon>
        <taxon>Bacillota</taxon>
        <taxon>Bacilli</taxon>
        <taxon>Bacillales</taxon>
        <taxon>Bacillaceae</taxon>
        <taxon>Bacillus</taxon>
        <taxon>Bacillus cereus group</taxon>
    </lineage>
</organism>
<sequence length="237" mass="25242">MEKDERFKQAEFGAIVGIVGNIILAIVKAVIGYIGNSKALLADAVHSASDVIGSLAVLFGLRAAKQPPDEDHPYGHGKAESISAIIVAVLLFIVGLEIAISSIKAFSQELEPPKGITIFAVVLSIVVKEGMFQYKFRLGKRVNSDAIIANAYEHRSDVFSSIAALIGICAAIIGGKLGIDWLVYADPIAGLVVSLLVVKMAWNIGAEAIHATLDHVLHEEDVIPLREAVLQVDGVKK</sequence>
<feature type="transmembrane region" description="Helical" evidence="7">
    <location>
        <begin position="40"/>
        <end position="61"/>
    </location>
</feature>
<dbReference type="GO" id="GO:0008324">
    <property type="term" value="F:monoatomic cation transmembrane transporter activity"/>
    <property type="evidence" value="ECO:0007669"/>
    <property type="project" value="InterPro"/>
</dbReference>
<evidence type="ECO:0000256" key="4">
    <source>
        <dbReference type="ARBA" id="ARBA00022692"/>
    </source>
</evidence>
<comment type="caution">
    <text evidence="9">The sequence shown here is derived from an EMBL/GenBank/DDBJ whole genome shotgun (WGS) entry which is preliminary data.</text>
</comment>
<name>A0A9X9A7B0_BACCE</name>
<dbReference type="SUPFAM" id="SSF161111">
    <property type="entry name" value="Cation efflux protein transmembrane domain-like"/>
    <property type="match status" value="1"/>
</dbReference>
<dbReference type="PANTHER" id="PTHR43840">
    <property type="entry name" value="MITOCHONDRIAL METAL TRANSPORTER 1-RELATED"/>
    <property type="match status" value="1"/>
</dbReference>
<comment type="similarity">
    <text evidence="2">Belongs to the cation diffusion facilitator (CDF) transporter (TC 2.A.4) family.</text>
</comment>
<dbReference type="InterPro" id="IPR002524">
    <property type="entry name" value="Cation_efflux"/>
</dbReference>
<proteinExistence type="inferred from homology"/>
<protein>
    <submittedName>
        <fullName evidence="9">Cation transporter</fullName>
    </submittedName>
</protein>
<feature type="transmembrane region" description="Helical" evidence="7">
    <location>
        <begin position="181"/>
        <end position="202"/>
    </location>
</feature>
<dbReference type="Proteomes" id="UP000308444">
    <property type="component" value="Unassembled WGS sequence"/>
</dbReference>
<gene>
    <name evidence="9" type="ORF">FC695_19150</name>
</gene>
<evidence type="ECO:0000256" key="7">
    <source>
        <dbReference type="SAM" id="Phobius"/>
    </source>
</evidence>
<evidence type="ECO:0000256" key="1">
    <source>
        <dbReference type="ARBA" id="ARBA00004141"/>
    </source>
</evidence>
<evidence type="ECO:0000313" key="10">
    <source>
        <dbReference type="Proteomes" id="UP000308444"/>
    </source>
</evidence>
<evidence type="ECO:0000259" key="8">
    <source>
        <dbReference type="Pfam" id="PF01545"/>
    </source>
</evidence>
<evidence type="ECO:0000256" key="3">
    <source>
        <dbReference type="ARBA" id="ARBA00022448"/>
    </source>
</evidence>
<keyword evidence="4 7" id="KW-0812">Transmembrane</keyword>
<feature type="domain" description="Cation efflux protein transmembrane" evidence="8">
    <location>
        <begin position="15"/>
        <end position="209"/>
    </location>
</feature>
<dbReference type="NCBIfam" id="TIGR01297">
    <property type="entry name" value="CDF"/>
    <property type="match status" value="1"/>
</dbReference>
<evidence type="ECO:0000256" key="2">
    <source>
        <dbReference type="ARBA" id="ARBA00008114"/>
    </source>
</evidence>
<feature type="transmembrane region" description="Helical" evidence="7">
    <location>
        <begin position="12"/>
        <end position="34"/>
    </location>
</feature>
<evidence type="ECO:0000256" key="5">
    <source>
        <dbReference type="ARBA" id="ARBA00022989"/>
    </source>
</evidence>
<dbReference type="InterPro" id="IPR027469">
    <property type="entry name" value="Cation_efflux_TMD_sf"/>
</dbReference>
<dbReference type="InterPro" id="IPR058533">
    <property type="entry name" value="Cation_efflux_TM"/>
</dbReference>
<feature type="non-terminal residue" evidence="9">
    <location>
        <position position="237"/>
    </location>
</feature>
<dbReference type="GO" id="GO:0016020">
    <property type="term" value="C:membrane"/>
    <property type="evidence" value="ECO:0007669"/>
    <property type="project" value="UniProtKB-SubCell"/>
</dbReference>
<dbReference type="AlphaFoldDB" id="A0A9X9A7B0"/>
<evidence type="ECO:0000313" key="9">
    <source>
        <dbReference type="EMBL" id="TKJ01425.1"/>
    </source>
</evidence>
<keyword evidence="5 7" id="KW-1133">Transmembrane helix</keyword>
<dbReference type="FunFam" id="1.20.1510.10:FF:000006">
    <property type="entry name" value="Divalent cation efflux transporter"/>
    <property type="match status" value="1"/>
</dbReference>
<keyword evidence="6 7" id="KW-0472">Membrane</keyword>
<feature type="transmembrane region" description="Helical" evidence="7">
    <location>
        <begin position="115"/>
        <end position="136"/>
    </location>
</feature>
<feature type="transmembrane region" description="Helical" evidence="7">
    <location>
        <begin position="157"/>
        <end position="175"/>
    </location>
</feature>
<dbReference type="Gene3D" id="1.20.1510.10">
    <property type="entry name" value="Cation efflux protein transmembrane domain"/>
    <property type="match status" value="1"/>
</dbReference>